<reference evidence="3" key="1">
    <citation type="submission" date="2023-07" db="EMBL/GenBank/DDBJ databases">
        <authorList>
            <consortium name="CYATHOMIX"/>
        </authorList>
    </citation>
    <scope>NUCLEOTIDE SEQUENCE</scope>
    <source>
        <strain evidence="3">N/A</strain>
    </source>
</reference>
<name>A0AA36GE56_CYLNA</name>
<dbReference type="Proteomes" id="UP001176961">
    <property type="component" value="Unassembled WGS sequence"/>
</dbReference>
<sequence>MSVEELLEYIPMASSHSQMVLRLGAMLECEIDELEAVVEDKAATIADLENRLAALQSKIRLEALNSGRDARRKTSAGPLSDPHQASPKSSRPSSAQSSQGSTITQMLAKDQDGDVQDVVVKDRECSNKCNLEGQCFVRPVTTRITLQLVPALKNL</sequence>
<feature type="compositionally biased region" description="Low complexity" evidence="2">
    <location>
        <begin position="84"/>
        <end position="101"/>
    </location>
</feature>
<comment type="caution">
    <text evidence="3">The sequence shown here is derived from an EMBL/GenBank/DDBJ whole genome shotgun (WGS) entry which is preliminary data.</text>
</comment>
<proteinExistence type="predicted"/>
<gene>
    <name evidence="3" type="ORF">CYNAS_LOCUS952</name>
</gene>
<keyword evidence="1" id="KW-0175">Coiled coil</keyword>
<keyword evidence="4" id="KW-1185">Reference proteome</keyword>
<evidence type="ECO:0000313" key="3">
    <source>
        <dbReference type="EMBL" id="CAJ0588969.1"/>
    </source>
</evidence>
<organism evidence="3 4">
    <name type="scientific">Cylicocyclus nassatus</name>
    <name type="common">Nematode worm</name>
    <dbReference type="NCBI Taxonomy" id="53992"/>
    <lineage>
        <taxon>Eukaryota</taxon>
        <taxon>Metazoa</taxon>
        <taxon>Ecdysozoa</taxon>
        <taxon>Nematoda</taxon>
        <taxon>Chromadorea</taxon>
        <taxon>Rhabditida</taxon>
        <taxon>Rhabditina</taxon>
        <taxon>Rhabditomorpha</taxon>
        <taxon>Strongyloidea</taxon>
        <taxon>Strongylidae</taxon>
        <taxon>Cylicocyclus</taxon>
    </lineage>
</organism>
<dbReference type="EMBL" id="CATQJL010000001">
    <property type="protein sequence ID" value="CAJ0588969.1"/>
    <property type="molecule type" value="Genomic_DNA"/>
</dbReference>
<evidence type="ECO:0000256" key="1">
    <source>
        <dbReference type="SAM" id="Coils"/>
    </source>
</evidence>
<dbReference type="AlphaFoldDB" id="A0AA36GE56"/>
<evidence type="ECO:0000256" key="2">
    <source>
        <dbReference type="SAM" id="MobiDB-lite"/>
    </source>
</evidence>
<protein>
    <submittedName>
        <fullName evidence="3">Uncharacterized protein</fullName>
    </submittedName>
</protein>
<evidence type="ECO:0000313" key="4">
    <source>
        <dbReference type="Proteomes" id="UP001176961"/>
    </source>
</evidence>
<feature type="coiled-coil region" evidence="1">
    <location>
        <begin position="31"/>
        <end position="65"/>
    </location>
</feature>
<accession>A0AA36GE56</accession>
<feature type="region of interest" description="Disordered" evidence="2">
    <location>
        <begin position="66"/>
        <end position="110"/>
    </location>
</feature>